<name>A0A2N5ED71_9GAMM</name>
<keyword evidence="2" id="KW-1185">Reference proteome</keyword>
<sequence length="283" mass="29298">MPTGGALLSSTTDTGEYEARYQNLLTGDYQPSGRSTRDLYALIASQNSRSGGPSRAVNVGAIYSYAMGNVSGNYSARQCRATVPQSVNIESEDRRVDGGFRGSNISSITSLVTGGTGVNIGSRRGWATGLHAVNIASVDAYAGGRRGAILKVNVNNNGTIASVAVVSAGTSYSANGSVAFYDRLAAPTTASAATYTVDSKGGITSVTLTNTGADYSTKTDPLYEVVQATILDTGNYSANLATANSCVTYGEVSFNVGANNCAAKANRWATWQVTQAGRKANMQ</sequence>
<evidence type="ECO:0000313" key="2">
    <source>
        <dbReference type="Proteomes" id="UP000234503"/>
    </source>
</evidence>
<proteinExistence type="predicted"/>
<organism evidence="1 2">
    <name type="scientific">Chimaeribacter coloradensis</name>
    <dbReference type="NCBI Taxonomy" id="2060068"/>
    <lineage>
        <taxon>Bacteria</taxon>
        <taxon>Pseudomonadati</taxon>
        <taxon>Pseudomonadota</taxon>
        <taxon>Gammaproteobacteria</taxon>
        <taxon>Enterobacterales</taxon>
        <taxon>Yersiniaceae</taxon>
        <taxon>Chimaeribacter</taxon>
    </lineage>
</organism>
<dbReference type="Proteomes" id="UP000234503">
    <property type="component" value="Unassembled WGS sequence"/>
</dbReference>
<dbReference type="AlphaFoldDB" id="A0A2N5ED71"/>
<dbReference type="EMBL" id="PJZH01000001">
    <property type="protein sequence ID" value="PLR40480.1"/>
    <property type="molecule type" value="Genomic_DNA"/>
</dbReference>
<comment type="caution">
    <text evidence="1">The sequence shown here is derived from an EMBL/GenBank/DDBJ whole genome shotgun (WGS) entry which is preliminary data.</text>
</comment>
<evidence type="ECO:0000313" key="1">
    <source>
        <dbReference type="EMBL" id="PLR40480.1"/>
    </source>
</evidence>
<protein>
    <submittedName>
        <fullName evidence="1">Uncharacterized protein</fullName>
    </submittedName>
</protein>
<gene>
    <name evidence="1" type="ORF">CYR32_01685</name>
</gene>
<accession>A0A2N5ED71</accession>
<reference evidence="1 2" key="1">
    <citation type="submission" date="2017-12" db="EMBL/GenBank/DDBJ databases">
        <title>Characterization of six clinical isolates of Enterochimera gen. nov., a novel genus of the Yersiniaciae family and the three species Enterochimera arupensis sp. nov., Enterochimera coloradensis sp. nov, and Enterochimera californica sp. nov.</title>
        <authorList>
            <person name="Rossi A."/>
            <person name="Fisher M."/>
        </authorList>
    </citation>
    <scope>NUCLEOTIDE SEQUENCE [LARGE SCALE GENOMIC DNA]</scope>
    <source>
        <strain evidence="2">2016-Iso4</strain>
    </source>
</reference>